<evidence type="ECO:0000313" key="1">
    <source>
        <dbReference type="Ensembl" id="ENSORLP00015007527.1"/>
    </source>
</evidence>
<dbReference type="InterPro" id="IPR036397">
    <property type="entry name" value="RNaseH_sf"/>
</dbReference>
<dbReference type="Ensembl" id="ENSORLT00015002383.1">
    <property type="protein sequence ID" value="ENSORLP00015007527.1"/>
    <property type="gene ID" value="ENSORLG00015008333.1"/>
</dbReference>
<organism evidence="1 2">
    <name type="scientific">Oryzias latipes</name>
    <name type="common">Japanese rice fish</name>
    <name type="synonym">Japanese killifish</name>
    <dbReference type="NCBI Taxonomy" id="8090"/>
    <lineage>
        <taxon>Eukaryota</taxon>
        <taxon>Metazoa</taxon>
        <taxon>Chordata</taxon>
        <taxon>Craniata</taxon>
        <taxon>Vertebrata</taxon>
        <taxon>Euteleostomi</taxon>
        <taxon>Actinopterygii</taxon>
        <taxon>Neopterygii</taxon>
        <taxon>Teleostei</taxon>
        <taxon>Neoteleostei</taxon>
        <taxon>Acanthomorphata</taxon>
        <taxon>Ovalentaria</taxon>
        <taxon>Atherinomorphae</taxon>
        <taxon>Beloniformes</taxon>
        <taxon>Adrianichthyidae</taxon>
        <taxon>Oryziinae</taxon>
        <taxon>Oryzias</taxon>
    </lineage>
</organism>
<evidence type="ECO:0008006" key="3">
    <source>
        <dbReference type="Google" id="ProtNLM"/>
    </source>
</evidence>
<protein>
    <recommendedName>
        <fullName evidence="3">Tc1-like transposase DDE domain-containing protein</fullName>
    </recommendedName>
</protein>
<reference evidence="1" key="3">
    <citation type="submission" date="2025-08" db="UniProtKB">
        <authorList>
            <consortium name="Ensembl"/>
        </authorList>
    </citation>
    <scope>IDENTIFICATION</scope>
    <source>
        <strain evidence="1">HSOK</strain>
    </source>
</reference>
<dbReference type="Gene3D" id="3.30.420.10">
    <property type="entry name" value="Ribonuclease H-like superfamily/Ribonuclease H"/>
    <property type="match status" value="1"/>
</dbReference>
<sequence>LSAQNDNVPPHGARTVPPGLQKVGVAYLVWPAMTPGLNPVEQVWDLLKQRLEDCTPPSREPHVALASQLHHKAGKEQKTSLSSCHCSKWWK</sequence>
<reference key="1">
    <citation type="journal article" date="2007" name="Nature">
        <title>The medaka draft genome and insights into vertebrate genome evolution.</title>
        <authorList>
            <person name="Kasahara M."/>
            <person name="Naruse K."/>
            <person name="Sasaki S."/>
            <person name="Nakatani Y."/>
            <person name="Qu W."/>
            <person name="Ahsan B."/>
            <person name="Yamada T."/>
            <person name="Nagayasu Y."/>
            <person name="Doi K."/>
            <person name="Kasai Y."/>
            <person name="Jindo T."/>
            <person name="Kobayashi D."/>
            <person name="Shimada A."/>
            <person name="Toyoda A."/>
            <person name="Kuroki Y."/>
            <person name="Fujiyama A."/>
            <person name="Sasaki T."/>
            <person name="Shimizu A."/>
            <person name="Asakawa S."/>
            <person name="Shimizu N."/>
            <person name="Hashimoto S."/>
            <person name="Yang J."/>
            <person name="Lee Y."/>
            <person name="Matsushima K."/>
            <person name="Sugano S."/>
            <person name="Sakaizumi M."/>
            <person name="Narita T."/>
            <person name="Ohishi K."/>
            <person name="Haga S."/>
            <person name="Ohta F."/>
            <person name="Nomoto H."/>
            <person name="Nogata K."/>
            <person name="Morishita T."/>
            <person name="Endo T."/>
            <person name="Shin-I T."/>
            <person name="Takeda H."/>
            <person name="Morishita S."/>
            <person name="Kohara Y."/>
        </authorList>
    </citation>
    <scope>NUCLEOTIDE SEQUENCE [LARGE SCALE GENOMIC DNA]</scope>
    <source>
        <strain>Hd-rR</strain>
    </source>
</reference>
<dbReference type="Proteomes" id="UP000265200">
    <property type="component" value="Chromosome 22"/>
</dbReference>
<name>A0A3P9HIB8_ORYLA</name>
<proteinExistence type="predicted"/>
<dbReference type="AlphaFoldDB" id="A0A3P9HIB8"/>
<reference evidence="1" key="4">
    <citation type="submission" date="2025-09" db="UniProtKB">
        <authorList>
            <consortium name="Ensembl"/>
        </authorList>
    </citation>
    <scope>IDENTIFICATION</scope>
    <source>
        <strain evidence="1">HSOK</strain>
    </source>
</reference>
<dbReference type="GO" id="GO:0003676">
    <property type="term" value="F:nucleic acid binding"/>
    <property type="evidence" value="ECO:0007669"/>
    <property type="project" value="InterPro"/>
</dbReference>
<reference evidence="1 2" key="2">
    <citation type="submission" date="2017-04" db="EMBL/GenBank/DDBJ databases">
        <title>CpG methylation of centromeres and impact of large insertions on vertebrate speciation.</title>
        <authorList>
            <person name="Ichikawa K."/>
            <person name="Yoshimura J."/>
            <person name="Morishita S."/>
        </authorList>
    </citation>
    <scope>NUCLEOTIDE SEQUENCE</scope>
    <source>
        <strain evidence="1 2">HSOK</strain>
    </source>
</reference>
<evidence type="ECO:0000313" key="2">
    <source>
        <dbReference type="Proteomes" id="UP000265200"/>
    </source>
</evidence>
<accession>A0A3P9HIB8</accession>